<dbReference type="PROSITE" id="PS00169">
    <property type="entry name" value="D_ALA_DEHYDRATASE"/>
    <property type="match status" value="1"/>
</dbReference>
<evidence type="ECO:0000313" key="11">
    <source>
        <dbReference type="EMBL" id="REI41833.1"/>
    </source>
</evidence>
<proteinExistence type="inferred from homology"/>
<keyword evidence="7 9" id="KW-0627">Porphyrin biosynthesis</keyword>
<dbReference type="EC" id="4.2.1.24" evidence="3 9"/>
<evidence type="ECO:0000256" key="7">
    <source>
        <dbReference type="ARBA" id="ARBA00023244"/>
    </source>
</evidence>
<dbReference type="EMBL" id="QUAJ01000007">
    <property type="protein sequence ID" value="REI41833.1"/>
    <property type="molecule type" value="Genomic_DNA"/>
</dbReference>
<dbReference type="Pfam" id="PF00490">
    <property type="entry name" value="ALAD"/>
    <property type="match status" value="1"/>
</dbReference>
<dbReference type="InterPro" id="IPR013785">
    <property type="entry name" value="Aldolase_TIM"/>
</dbReference>
<evidence type="ECO:0000256" key="8">
    <source>
        <dbReference type="ARBA" id="ARBA00047651"/>
    </source>
</evidence>
<dbReference type="Gene3D" id="3.20.20.70">
    <property type="entry name" value="Aldolase class I"/>
    <property type="match status" value="1"/>
</dbReference>
<dbReference type="GO" id="GO:0004655">
    <property type="term" value="F:porphobilinogen synthase activity"/>
    <property type="evidence" value="ECO:0007669"/>
    <property type="project" value="UniProtKB-EC"/>
</dbReference>
<dbReference type="InterPro" id="IPR001731">
    <property type="entry name" value="ALAD"/>
</dbReference>
<evidence type="ECO:0000256" key="10">
    <source>
        <dbReference type="RuleBase" id="RU004161"/>
    </source>
</evidence>
<reference evidence="11 12" key="1">
    <citation type="submission" date="2018-08" db="EMBL/GenBank/DDBJ databases">
        <title>Draft genome sequence of Psychrilyobacter sp. strain SD5 isolated from Black Sea water.</title>
        <authorList>
            <person name="Yadav S."/>
            <person name="Villanueva L."/>
            <person name="Damste J.S.S."/>
        </authorList>
    </citation>
    <scope>NUCLEOTIDE SEQUENCE [LARGE SCALE GENOMIC DNA]</scope>
    <source>
        <strain evidence="11 12">SD5</strain>
    </source>
</reference>
<keyword evidence="6 9" id="KW-0456">Lyase</keyword>
<sequence>MFKRHRNLRKSAGIRKLVRDVYISADDLVYPLFLEEGTGIRTEISSMPGQYRLSLDMLDAELDTLNELGVNSVLLFGIPLEKDPFGKEAYNDTGIVQEGVRQIKRHSPDMVVITDVCMCEYTSHGHCGIIDESGVINDTTIEYIAKIALSHAKAGADIVAPSDMMDGRIKAIRDILDENGFNELAIMSYSVKYASSFYGPFREAADSAPAHGDRKQYQMDYRFSIDAVSEARSDIEEGADIVIVKPALSYLDVIRKIRDTFEVPVAAYSVSGEYAMIKAGALNGWIDEKNIVMEKTYAMKRAGANIIITYFAKDIARWIKEDK</sequence>
<keyword evidence="12" id="KW-1185">Reference proteome</keyword>
<evidence type="ECO:0000256" key="1">
    <source>
        <dbReference type="ARBA" id="ARBA00004694"/>
    </source>
</evidence>
<dbReference type="Proteomes" id="UP000263486">
    <property type="component" value="Unassembled WGS sequence"/>
</dbReference>
<dbReference type="PANTHER" id="PTHR11458:SF0">
    <property type="entry name" value="DELTA-AMINOLEVULINIC ACID DEHYDRATASE"/>
    <property type="match status" value="1"/>
</dbReference>
<dbReference type="PIRSF" id="PIRSF001415">
    <property type="entry name" value="Porphbilin_synth"/>
    <property type="match status" value="1"/>
</dbReference>
<name>A0ABX9KI41_9FUSO</name>
<dbReference type="SMART" id="SM01004">
    <property type="entry name" value="ALAD"/>
    <property type="match status" value="1"/>
</dbReference>
<comment type="pathway">
    <text evidence="1">Porphyrin-containing compound metabolism; protoporphyrin-IX biosynthesis; coproporphyrinogen-III from 5-aminolevulinate: step 1/4.</text>
</comment>
<comment type="catalytic activity">
    <reaction evidence="8 9">
        <text>2 5-aminolevulinate = porphobilinogen + 2 H2O + H(+)</text>
        <dbReference type="Rhea" id="RHEA:24064"/>
        <dbReference type="ChEBI" id="CHEBI:15377"/>
        <dbReference type="ChEBI" id="CHEBI:15378"/>
        <dbReference type="ChEBI" id="CHEBI:58126"/>
        <dbReference type="ChEBI" id="CHEBI:356416"/>
        <dbReference type="EC" id="4.2.1.24"/>
    </reaction>
</comment>
<dbReference type="PANTHER" id="PTHR11458">
    <property type="entry name" value="DELTA-AMINOLEVULINIC ACID DEHYDRATASE"/>
    <property type="match status" value="1"/>
</dbReference>
<accession>A0ABX9KI41</accession>
<organism evidence="11 12">
    <name type="scientific">Psychrilyobacter piezotolerans</name>
    <dbReference type="NCBI Taxonomy" id="2293438"/>
    <lineage>
        <taxon>Bacteria</taxon>
        <taxon>Fusobacteriati</taxon>
        <taxon>Fusobacteriota</taxon>
        <taxon>Fusobacteriia</taxon>
        <taxon>Fusobacteriales</taxon>
        <taxon>Fusobacteriaceae</taxon>
        <taxon>Psychrilyobacter</taxon>
    </lineage>
</organism>
<evidence type="ECO:0000256" key="6">
    <source>
        <dbReference type="ARBA" id="ARBA00023239"/>
    </source>
</evidence>
<keyword evidence="5" id="KW-0350">Heme biosynthesis</keyword>
<evidence type="ECO:0000256" key="2">
    <source>
        <dbReference type="ARBA" id="ARBA00008055"/>
    </source>
</evidence>
<dbReference type="NCBIfam" id="NF006762">
    <property type="entry name" value="PRK09283.1"/>
    <property type="match status" value="1"/>
</dbReference>
<comment type="caution">
    <text evidence="11">The sequence shown here is derived from an EMBL/GenBank/DDBJ whole genome shotgun (WGS) entry which is preliminary data.</text>
</comment>
<dbReference type="SUPFAM" id="SSF51569">
    <property type="entry name" value="Aldolase"/>
    <property type="match status" value="1"/>
</dbReference>
<dbReference type="PRINTS" id="PR00144">
    <property type="entry name" value="DALDHYDRTASE"/>
</dbReference>
<evidence type="ECO:0000256" key="9">
    <source>
        <dbReference type="RuleBase" id="RU000515"/>
    </source>
</evidence>
<evidence type="ECO:0000256" key="3">
    <source>
        <dbReference type="ARBA" id="ARBA00012053"/>
    </source>
</evidence>
<comment type="subunit">
    <text evidence="9">Homooctamer.</text>
</comment>
<dbReference type="InterPro" id="IPR030656">
    <property type="entry name" value="ALAD_AS"/>
</dbReference>
<dbReference type="RefSeq" id="WP_114641830.1">
    <property type="nucleotide sequence ID" value="NZ_JAACIO010000006.1"/>
</dbReference>
<dbReference type="CDD" id="cd00384">
    <property type="entry name" value="ALAD_PBGS"/>
    <property type="match status" value="1"/>
</dbReference>
<evidence type="ECO:0000256" key="4">
    <source>
        <dbReference type="ARBA" id="ARBA00020771"/>
    </source>
</evidence>
<gene>
    <name evidence="11" type="ORF">DYH56_05315</name>
</gene>
<evidence type="ECO:0000313" key="12">
    <source>
        <dbReference type="Proteomes" id="UP000263486"/>
    </source>
</evidence>
<evidence type="ECO:0000256" key="5">
    <source>
        <dbReference type="ARBA" id="ARBA00023133"/>
    </source>
</evidence>
<comment type="similarity">
    <text evidence="2 10">Belongs to the ALAD family.</text>
</comment>
<protein>
    <recommendedName>
        <fullName evidence="4 9">Delta-aminolevulinic acid dehydratase</fullName>
        <ecNumber evidence="3 9">4.2.1.24</ecNumber>
    </recommendedName>
</protein>